<evidence type="ECO:0000256" key="1">
    <source>
        <dbReference type="ARBA" id="ARBA00004141"/>
    </source>
</evidence>
<dbReference type="PROSITE" id="PS50850">
    <property type="entry name" value="MFS"/>
    <property type="match status" value="1"/>
</dbReference>
<keyword evidence="8" id="KW-1185">Reference proteome</keyword>
<feature type="transmembrane region" description="Helical" evidence="5">
    <location>
        <begin position="63"/>
        <end position="79"/>
    </location>
</feature>
<dbReference type="InterPro" id="IPR036259">
    <property type="entry name" value="MFS_trans_sf"/>
</dbReference>
<comment type="caution">
    <text evidence="7">The sequence shown here is derived from an EMBL/GenBank/DDBJ whole genome shotgun (WGS) entry which is preliminary data.</text>
</comment>
<evidence type="ECO:0000256" key="5">
    <source>
        <dbReference type="SAM" id="Phobius"/>
    </source>
</evidence>
<dbReference type="OrthoDB" id="5296287at2759"/>
<reference evidence="7" key="2">
    <citation type="submission" date="2017-10" db="EMBL/GenBank/DDBJ databases">
        <title>Ladona fulva Genome sequencing and assembly.</title>
        <authorList>
            <person name="Murali S."/>
            <person name="Richards S."/>
            <person name="Bandaranaike D."/>
            <person name="Bellair M."/>
            <person name="Blankenburg K."/>
            <person name="Chao H."/>
            <person name="Dinh H."/>
            <person name="Doddapaneni H."/>
            <person name="Dugan-Rocha S."/>
            <person name="Elkadiri S."/>
            <person name="Gnanaolivu R."/>
            <person name="Hernandez B."/>
            <person name="Skinner E."/>
            <person name="Javaid M."/>
            <person name="Lee S."/>
            <person name="Li M."/>
            <person name="Ming W."/>
            <person name="Munidasa M."/>
            <person name="Muniz J."/>
            <person name="Nguyen L."/>
            <person name="Hughes D."/>
            <person name="Osuji N."/>
            <person name="Pu L.-L."/>
            <person name="Puazo M."/>
            <person name="Qu C."/>
            <person name="Quiroz J."/>
            <person name="Raj R."/>
            <person name="Weissenberger G."/>
            <person name="Xin Y."/>
            <person name="Zou X."/>
            <person name="Han Y."/>
            <person name="Worley K."/>
            <person name="Muzny D."/>
            <person name="Gibbs R."/>
        </authorList>
    </citation>
    <scope>NUCLEOTIDE SEQUENCE</scope>
    <source>
        <strain evidence="7">Sampled in the wild</strain>
    </source>
</reference>
<dbReference type="EMBL" id="KZ309199">
    <property type="protein sequence ID" value="KAG8237651.1"/>
    <property type="molecule type" value="Genomic_DNA"/>
</dbReference>
<evidence type="ECO:0000256" key="4">
    <source>
        <dbReference type="ARBA" id="ARBA00023136"/>
    </source>
</evidence>
<keyword evidence="4 5" id="KW-0472">Membrane</keyword>
<name>A0A8K0P8A7_LADFU</name>
<feature type="domain" description="Major facilitator superfamily (MFS) profile" evidence="6">
    <location>
        <begin position="1"/>
        <end position="84"/>
    </location>
</feature>
<keyword evidence="3 5" id="KW-1133">Transmembrane helix</keyword>
<evidence type="ECO:0000256" key="2">
    <source>
        <dbReference type="ARBA" id="ARBA00022692"/>
    </source>
</evidence>
<evidence type="ECO:0000313" key="8">
    <source>
        <dbReference type="Proteomes" id="UP000792457"/>
    </source>
</evidence>
<feature type="transmembrane region" description="Helical" evidence="5">
    <location>
        <begin position="38"/>
        <end position="57"/>
    </location>
</feature>
<dbReference type="InterPro" id="IPR020846">
    <property type="entry name" value="MFS_dom"/>
</dbReference>
<dbReference type="PANTHER" id="PTHR24064">
    <property type="entry name" value="SOLUTE CARRIER FAMILY 22 MEMBER"/>
    <property type="match status" value="1"/>
</dbReference>
<dbReference type="AlphaFoldDB" id="A0A8K0P8A7"/>
<organism evidence="7 8">
    <name type="scientific">Ladona fulva</name>
    <name type="common">Scarce chaser dragonfly</name>
    <name type="synonym">Libellula fulva</name>
    <dbReference type="NCBI Taxonomy" id="123851"/>
    <lineage>
        <taxon>Eukaryota</taxon>
        <taxon>Metazoa</taxon>
        <taxon>Ecdysozoa</taxon>
        <taxon>Arthropoda</taxon>
        <taxon>Hexapoda</taxon>
        <taxon>Insecta</taxon>
        <taxon>Pterygota</taxon>
        <taxon>Palaeoptera</taxon>
        <taxon>Odonata</taxon>
        <taxon>Epiprocta</taxon>
        <taxon>Anisoptera</taxon>
        <taxon>Libelluloidea</taxon>
        <taxon>Libellulidae</taxon>
        <taxon>Ladona</taxon>
    </lineage>
</organism>
<evidence type="ECO:0000256" key="3">
    <source>
        <dbReference type="ARBA" id="ARBA00022989"/>
    </source>
</evidence>
<accession>A0A8K0P8A7</accession>
<protein>
    <recommendedName>
        <fullName evidence="6">Major facilitator superfamily (MFS) profile domain-containing protein</fullName>
    </recommendedName>
</protein>
<dbReference type="GO" id="GO:0022857">
    <property type="term" value="F:transmembrane transporter activity"/>
    <property type="evidence" value="ECO:0007669"/>
    <property type="project" value="InterPro"/>
</dbReference>
<evidence type="ECO:0000259" key="6">
    <source>
        <dbReference type="PROSITE" id="PS50850"/>
    </source>
</evidence>
<comment type="subcellular location">
    <subcellularLocation>
        <location evidence="1">Membrane</location>
        <topology evidence="1">Multi-pass membrane protein</topology>
    </subcellularLocation>
</comment>
<evidence type="ECO:0000313" key="7">
    <source>
        <dbReference type="EMBL" id="KAG8237651.1"/>
    </source>
</evidence>
<sequence length="99" mass="10643">MAVIGVISSSVTFSTLYLYSGELFPTVVRNSAMGIASMFARIGSMGAPFIATLGIYAEYYPPLIFGGLSMCGALLFLLLPETIGKQLPDTIEDGEKYFK</sequence>
<dbReference type="Proteomes" id="UP000792457">
    <property type="component" value="Unassembled WGS sequence"/>
</dbReference>
<dbReference type="SUPFAM" id="SSF103473">
    <property type="entry name" value="MFS general substrate transporter"/>
    <property type="match status" value="1"/>
</dbReference>
<keyword evidence="2 5" id="KW-0812">Transmembrane</keyword>
<dbReference type="Gene3D" id="1.20.1250.20">
    <property type="entry name" value="MFS general substrate transporter like domains"/>
    <property type="match status" value="1"/>
</dbReference>
<proteinExistence type="predicted"/>
<dbReference type="GO" id="GO:0016020">
    <property type="term" value="C:membrane"/>
    <property type="evidence" value="ECO:0007669"/>
    <property type="project" value="UniProtKB-SubCell"/>
</dbReference>
<reference evidence="7" key="1">
    <citation type="submission" date="2013-04" db="EMBL/GenBank/DDBJ databases">
        <authorList>
            <person name="Qu J."/>
            <person name="Murali S.C."/>
            <person name="Bandaranaike D."/>
            <person name="Bellair M."/>
            <person name="Blankenburg K."/>
            <person name="Chao H."/>
            <person name="Dinh H."/>
            <person name="Doddapaneni H."/>
            <person name="Downs B."/>
            <person name="Dugan-Rocha S."/>
            <person name="Elkadiri S."/>
            <person name="Gnanaolivu R.D."/>
            <person name="Hernandez B."/>
            <person name="Javaid M."/>
            <person name="Jayaseelan J.C."/>
            <person name="Lee S."/>
            <person name="Li M."/>
            <person name="Ming W."/>
            <person name="Munidasa M."/>
            <person name="Muniz J."/>
            <person name="Nguyen L."/>
            <person name="Ongeri F."/>
            <person name="Osuji N."/>
            <person name="Pu L.-L."/>
            <person name="Puazo M."/>
            <person name="Qu C."/>
            <person name="Quiroz J."/>
            <person name="Raj R."/>
            <person name="Weissenberger G."/>
            <person name="Xin Y."/>
            <person name="Zou X."/>
            <person name="Han Y."/>
            <person name="Richards S."/>
            <person name="Worley K."/>
            <person name="Muzny D."/>
            <person name="Gibbs R."/>
        </authorList>
    </citation>
    <scope>NUCLEOTIDE SEQUENCE</scope>
    <source>
        <strain evidence="7">Sampled in the wild</strain>
    </source>
</reference>
<gene>
    <name evidence="7" type="ORF">J437_LFUL017560</name>
</gene>